<gene>
    <name evidence="2" type="ORF">METZ01_LOCUS496656</name>
</gene>
<dbReference type="InterPro" id="IPR007064">
    <property type="entry name" value="Nmd3_N"/>
</dbReference>
<sequence>NSLVLPPEEKIISAKILEFGKEGILKVVSKRNGEQLTREVEGKFEIKKYCCPACSRESGVDYLAKLQLRSTKNPEKFVEKSLKYVKFSNPKIAKVDNVLHGADIYLVNAQIARQAVRRIKKHFDCLIKSSYRNYGWDKEKDRPKRRITILLKQK</sequence>
<dbReference type="EMBL" id="UINC01217272">
    <property type="protein sequence ID" value="SVE43802.1"/>
    <property type="molecule type" value="Genomic_DNA"/>
</dbReference>
<dbReference type="Pfam" id="PF04981">
    <property type="entry name" value="NMD3"/>
    <property type="match status" value="1"/>
</dbReference>
<evidence type="ECO:0000313" key="2">
    <source>
        <dbReference type="EMBL" id="SVE43802.1"/>
    </source>
</evidence>
<evidence type="ECO:0000259" key="1">
    <source>
        <dbReference type="Pfam" id="PF04981"/>
    </source>
</evidence>
<dbReference type="AlphaFoldDB" id="A0A383DH42"/>
<protein>
    <recommendedName>
        <fullName evidence="1">Nmd3 N-terminal domain-containing protein</fullName>
    </recommendedName>
</protein>
<organism evidence="2">
    <name type="scientific">marine metagenome</name>
    <dbReference type="NCBI Taxonomy" id="408172"/>
    <lineage>
        <taxon>unclassified sequences</taxon>
        <taxon>metagenomes</taxon>
        <taxon>ecological metagenomes</taxon>
    </lineage>
</organism>
<feature type="domain" description="Nmd3 N-terminal" evidence="1">
    <location>
        <begin position="27"/>
        <end position="151"/>
    </location>
</feature>
<feature type="non-terminal residue" evidence="2">
    <location>
        <position position="1"/>
    </location>
</feature>
<name>A0A383DH42_9ZZZZ</name>
<accession>A0A383DH42</accession>
<proteinExistence type="predicted"/>
<reference evidence="2" key="1">
    <citation type="submission" date="2018-05" db="EMBL/GenBank/DDBJ databases">
        <authorList>
            <person name="Lanie J.A."/>
            <person name="Ng W.-L."/>
            <person name="Kazmierczak K.M."/>
            <person name="Andrzejewski T.M."/>
            <person name="Davidsen T.M."/>
            <person name="Wayne K.J."/>
            <person name="Tettelin H."/>
            <person name="Glass J.I."/>
            <person name="Rusch D."/>
            <person name="Podicherti R."/>
            <person name="Tsui H.-C.T."/>
            <person name="Winkler M.E."/>
        </authorList>
    </citation>
    <scope>NUCLEOTIDE SEQUENCE</scope>
</reference>